<keyword evidence="1" id="KW-0732">Signal</keyword>
<keyword evidence="3" id="KW-1185">Reference proteome</keyword>
<dbReference type="RefSeq" id="WP_420243272.1">
    <property type="nucleotide sequence ID" value="NZ_BOPV01000001.1"/>
</dbReference>
<comment type="caution">
    <text evidence="2">The sequence shown here is derived from an EMBL/GenBank/DDBJ whole genome shotgun (WGS) entry which is preliminary data.</text>
</comment>
<evidence type="ECO:0000313" key="3">
    <source>
        <dbReference type="Proteomes" id="UP000681075"/>
    </source>
</evidence>
<proteinExistence type="predicted"/>
<evidence type="ECO:0000313" key="2">
    <source>
        <dbReference type="EMBL" id="GIL40163.1"/>
    </source>
</evidence>
<feature type="signal peptide" evidence="1">
    <location>
        <begin position="1"/>
        <end position="23"/>
    </location>
</feature>
<dbReference type="Proteomes" id="UP000681075">
    <property type="component" value="Unassembled WGS sequence"/>
</dbReference>
<organism evidence="2 3">
    <name type="scientific">Roseiterribacter gracilis</name>
    <dbReference type="NCBI Taxonomy" id="2812848"/>
    <lineage>
        <taxon>Bacteria</taxon>
        <taxon>Pseudomonadati</taxon>
        <taxon>Pseudomonadota</taxon>
        <taxon>Alphaproteobacteria</taxon>
        <taxon>Rhodospirillales</taxon>
        <taxon>Roseiterribacteraceae</taxon>
        <taxon>Roseiterribacter</taxon>
    </lineage>
</organism>
<protein>
    <submittedName>
        <fullName evidence="2">Uncharacterized protein</fullName>
    </submittedName>
</protein>
<dbReference type="AlphaFoldDB" id="A0A8S8X9M3"/>
<name>A0A8S8X9M3_9PROT</name>
<dbReference type="EMBL" id="BOPV01000001">
    <property type="protein sequence ID" value="GIL40163.1"/>
    <property type="molecule type" value="Genomic_DNA"/>
</dbReference>
<feature type="chain" id="PRO_5035735744" evidence="1">
    <location>
        <begin position="24"/>
        <end position="108"/>
    </location>
</feature>
<reference evidence="2" key="1">
    <citation type="submission" date="2021-02" db="EMBL/GenBank/DDBJ databases">
        <title>Genome sequence of Rhodospirillales sp. strain TMPK1 isolated from soil.</title>
        <authorList>
            <person name="Nakai R."/>
            <person name="Kusada H."/>
            <person name="Tamaki H."/>
        </authorList>
    </citation>
    <scope>NUCLEOTIDE SEQUENCE</scope>
    <source>
        <strain evidence="2">TMPK1</strain>
    </source>
</reference>
<sequence length="108" mass="11492">MTVRPHLALTLLAVATSSMGASAAEKQIVPAITLIDDDTVQFAGERIAVGAIPIWNQRHNGAMCPGNDARLFGGIRAVADDNAIRRAVKMLNEAGCKRVALVTEELVR</sequence>
<evidence type="ECO:0000256" key="1">
    <source>
        <dbReference type="SAM" id="SignalP"/>
    </source>
</evidence>
<gene>
    <name evidence="2" type="ORF">TMPK1_24000</name>
</gene>
<accession>A0A8S8X9M3</accession>